<dbReference type="GO" id="GO:0016020">
    <property type="term" value="C:membrane"/>
    <property type="evidence" value="ECO:0007669"/>
    <property type="project" value="InterPro"/>
</dbReference>
<dbReference type="EMBL" id="VSSQ01000007">
    <property type="protein sequence ID" value="MPL58563.1"/>
    <property type="molecule type" value="Genomic_DNA"/>
</dbReference>
<dbReference type="PANTHER" id="PTHR10849">
    <property type="entry name" value="NADH DEHYDROGENASE UBIQUINONE IRON-SULFUR PROTEIN 8, MITOCHONDRIAL"/>
    <property type="match status" value="1"/>
</dbReference>
<organism evidence="7">
    <name type="scientific">bioreactor metagenome</name>
    <dbReference type="NCBI Taxonomy" id="1076179"/>
    <lineage>
        <taxon>unclassified sequences</taxon>
        <taxon>metagenomes</taxon>
        <taxon>ecological metagenomes</taxon>
    </lineage>
</organism>
<dbReference type="AlphaFoldDB" id="A0A644SVC0"/>
<dbReference type="InterPro" id="IPR017896">
    <property type="entry name" value="4Fe4S_Fe-S-bd"/>
</dbReference>
<evidence type="ECO:0000256" key="3">
    <source>
        <dbReference type="ARBA" id="ARBA00023004"/>
    </source>
</evidence>
<comment type="caution">
    <text evidence="7">The sequence shown here is derived from an EMBL/GenBank/DDBJ whole genome shotgun (WGS) entry which is preliminary data.</text>
</comment>
<dbReference type="GO" id="GO:0016651">
    <property type="term" value="F:oxidoreductase activity, acting on NAD(P)H"/>
    <property type="evidence" value="ECO:0007669"/>
    <property type="project" value="InterPro"/>
</dbReference>
<evidence type="ECO:0000256" key="2">
    <source>
        <dbReference type="ARBA" id="ARBA00022723"/>
    </source>
</evidence>
<keyword evidence="3" id="KW-0408">Iron</keyword>
<keyword evidence="1" id="KW-0004">4Fe-4S</keyword>
<accession>A0A644SVC0</accession>
<feature type="domain" description="4Fe-4S ferredoxin-type" evidence="6">
    <location>
        <begin position="40"/>
        <end position="69"/>
    </location>
</feature>
<proteinExistence type="predicted"/>
<gene>
    <name evidence="7" type="primary">nqo9</name>
    <name evidence="7" type="ORF">SDC9_04097</name>
</gene>
<keyword evidence="4" id="KW-0411">Iron-sulfur</keyword>
<evidence type="ECO:0000313" key="7">
    <source>
        <dbReference type="EMBL" id="MPL58563.1"/>
    </source>
</evidence>
<dbReference type="GO" id="GO:0046872">
    <property type="term" value="F:metal ion binding"/>
    <property type="evidence" value="ECO:0007669"/>
    <property type="project" value="UniProtKB-KW"/>
</dbReference>
<keyword evidence="2" id="KW-0479">Metal-binding</keyword>
<dbReference type="Gene3D" id="3.30.70.3270">
    <property type="match status" value="1"/>
</dbReference>
<dbReference type="EC" id="1.6.5.11" evidence="7"/>
<dbReference type="Pfam" id="PF12838">
    <property type="entry name" value="Fer4_7"/>
    <property type="match status" value="1"/>
</dbReference>
<feature type="region of interest" description="Disordered" evidence="5">
    <location>
        <begin position="133"/>
        <end position="159"/>
    </location>
</feature>
<dbReference type="PROSITE" id="PS51379">
    <property type="entry name" value="4FE4S_FER_2"/>
    <property type="match status" value="2"/>
</dbReference>
<evidence type="ECO:0000256" key="1">
    <source>
        <dbReference type="ARBA" id="ARBA00022485"/>
    </source>
</evidence>
<feature type="domain" description="4Fe-4S ferredoxin-type" evidence="6">
    <location>
        <begin position="79"/>
        <end position="108"/>
    </location>
</feature>
<protein>
    <submittedName>
        <fullName evidence="7">NADH-quinone oxidoreductase subunit 9</fullName>
        <ecNumber evidence="7">1.6.5.11</ecNumber>
    </submittedName>
</protein>
<reference evidence="7" key="1">
    <citation type="submission" date="2019-08" db="EMBL/GenBank/DDBJ databases">
        <authorList>
            <person name="Kucharzyk K."/>
            <person name="Murdoch R.W."/>
            <person name="Higgins S."/>
            <person name="Loffler F."/>
        </authorList>
    </citation>
    <scope>NUCLEOTIDE SEQUENCE</scope>
</reference>
<evidence type="ECO:0000259" key="6">
    <source>
        <dbReference type="PROSITE" id="PS51379"/>
    </source>
</evidence>
<dbReference type="InterPro" id="IPR017900">
    <property type="entry name" value="4Fe4S_Fe_S_CS"/>
</dbReference>
<sequence>MRGKGLLKGMSLTLKAFFSKKGTVQYPEAKLPMSPRFRGGELELDHKKCIACGLCAMACPNHVIELTTAVNEDKKKYLTSYVYHSGLCLYCNFCTEACPTKAICWDKNYENARYFREDLDVDCLSISQQKSVTAAEESFGTGKPEMDEQEKTRQGRAAG</sequence>
<evidence type="ECO:0000256" key="4">
    <source>
        <dbReference type="ARBA" id="ARBA00023014"/>
    </source>
</evidence>
<dbReference type="InterPro" id="IPR010226">
    <property type="entry name" value="NADH_quinone_OxRdtase_chainI"/>
</dbReference>
<dbReference type="GO" id="GO:0051539">
    <property type="term" value="F:4 iron, 4 sulfur cluster binding"/>
    <property type="evidence" value="ECO:0007669"/>
    <property type="project" value="UniProtKB-KW"/>
</dbReference>
<dbReference type="SUPFAM" id="SSF46548">
    <property type="entry name" value="alpha-helical ferredoxin"/>
    <property type="match status" value="1"/>
</dbReference>
<name>A0A644SVC0_9ZZZZ</name>
<feature type="compositionally biased region" description="Basic and acidic residues" evidence="5">
    <location>
        <begin position="144"/>
        <end position="153"/>
    </location>
</feature>
<keyword evidence="7" id="KW-0560">Oxidoreductase</keyword>
<dbReference type="PROSITE" id="PS00198">
    <property type="entry name" value="4FE4S_FER_1"/>
    <property type="match status" value="1"/>
</dbReference>
<evidence type="ECO:0000256" key="5">
    <source>
        <dbReference type="SAM" id="MobiDB-lite"/>
    </source>
</evidence>